<keyword evidence="4" id="KW-0408">Iron</keyword>
<dbReference type="GO" id="GO:0003735">
    <property type="term" value="F:structural constituent of ribosome"/>
    <property type="evidence" value="ECO:0007669"/>
    <property type="project" value="TreeGrafter"/>
</dbReference>
<proteinExistence type="predicted"/>
<evidence type="ECO:0000256" key="7">
    <source>
        <dbReference type="ARBA" id="ARBA00045681"/>
    </source>
</evidence>
<evidence type="ECO:0000313" key="9">
    <source>
        <dbReference type="EMBL" id="CAE0716478.1"/>
    </source>
</evidence>
<dbReference type="InterPro" id="IPR029063">
    <property type="entry name" value="SAM-dependent_MTases_sf"/>
</dbReference>
<feature type="region of interest" description="Disordered" evidence="8">
    <location>
        <begin position="219"/>
        <end position="266"/>
    </location>
</feature>
<feature type="region of interest" description="Disordered" evidence="8">
    <location>
        <begin position="547"/>
        <end position="593"/>
    </location>
</feature>
<protein>
    <submittedName>
        <fullName evidence="9">Uncharacterized protein</fullName>
    </submittedName>
</protein>
<feature type="compositionally biased region" description="Low complexity" evidence="8">
    <location>
        <begin position="420"/>
        <end position="436"/>
    </location>
</feature>
<evidence type="ECO:0000256" key="8">
    <source>
        <dbReference type="SAM" id="MobiDB-lite"/>
    </source>
</evidence>
<dbReference type="GO" id="GO:0008168">
    <property type="term" value="F:methyltransferase activity"/>
    <property type="evidence" value="ECO:0007669"/>
    <property type="project" value="InterPro"/>
</dbReference>
<feature type="compositionally biased region" description="Acidic residues" evidence="8">
    <location>
        <begin position="134"/>
        <end position="143"/>
    </location>
</feature>
<feature type="compositionally biased region" description="Low complexity" evidence="8">
    <location>
        <begin position="255"/>
        <end position="265"/>
    </location>
</feature>
<accession>A0A7S4AIE2</accession>
<dbReference type="GO" id="GO:0046872">
    <property type="term" value="F:metal ion binding"/>
    <property type="evidence" value="ECO:0007669"/>
    <property type="project" value="UniProtKB-KW"/>
</dbReference>
<dbReference type="SUPFAM" id="SSF53335">
    <property type="entry name" value="S-adenosyl-L-methionine-dependent methyltransferases"/>
    <property type="match status" value="1"/>
</dbReference>
<reference evidence="9" key="1">
    <citation type="submission" date="2021-01" db="EMBL/GenBank/DDBJ databases">
        <authorList>
            <person name="Corre E."/>
            <person name="Pelletier E."/>
            <person name="Niang G."/>
            <person name="Scheremetjew M."/>
            <person name="Finn R."/>
            <person name="Kale V."/>
            <person name="Holt S."/>
            <person name="Cochrane G."/>
            <person name="Meng A."/>
            <person name="Brown T."/>
            <person name="Cohen L."/>
        </authorList>
    </citation>
    <scope>NUCLEOTIDE SEQUENCE</scope>
    <source>
        <strain evidence="9">10249 10 AB</strain>
    </source>
</reference>
<sequence>MALFLRQRPQTVLSSPMRQGRHSNIRLIPMITDRWSSPSSNDDTNLRARSQTRYLYQNHQQQHHRYEEYHRMNCRGYRRYRDDDVVLPSDKRKYFSSIASKSFQKESNDLFFDGNEDRDFQFDFNDDDVKNTENDDDDDDDQYEASSLQPWKALLETPARASWRATDPQKDPPEYLKNAMYHILDEGDRTSKQLRRAHRKALSIQSDLADLREKERRTMVNGNRHFKQQQQQLNDRDDPDTDEIDDSNYYNNKRSQSSSSSSSSSINPVYYGYDETLATLKHRLTPNYAITKRVLAECQSLLGGKLIHAANTGGGNNDSSNRSKINEHGQMYSKNWKPKRVLDFGIGCGSASAAAIDLFGSENNGSSGIEWVHGIDPSQPMRECSKKLIEEMTRGHHNRTNSDPPAPSQGHPPPTPRITFSNSLSPSSDDSSSSSSPGGGSFDLALFVYTASDLPDVGSCLAAAAMAFEKLKPNGVFVMIEPGTPDGFNSTRAVRNMLLDCCPPHDPEFEWEDRCHIIAPCTHNGTCPMERHKKNFLAHKKPIGKLGHDLPQELQDDEQSAGKLRNAGDNDSNGNDDFDNIDPHSYDEQSDYDQDHVEVDFRETLKMSETEAFNSSFCSFVHSVSGDSKRKGEKFSYLVAQKQRFRQPVIGANGKRIDPFTVGDPFRNDNVTNLLTDALDAASFEADDLAHRTFEKAQKLNSRYVDSENDDLGLELLHGEDKRQSMGRIIRAPIKKKGHVYIDYCAAPGRIIRSRVTKALSNGAAPGLYGAARKSRWGGLWPDTMDQIYSASHGIKTKK</sequence>
<evidence type="ECO:0000256" key="3">
    <source>
        <dbReference type="ARBA" id="ARBA00022946"/>
    </source>
</evidence>
<comment type="function">
    <text evidence="7">Mitochondrial ribosome (mitoribosome) assembly factor. Binds at the interface of the head and body domains of the mitochondrial small ribosomal subunit (mt-SSU), occluding the mRNA channel and preventing compaction of the head domain towards the body. Probable inactive methyltransferase: retains the characteristic folding and ability to bind S-adenosyl-L-methionine, but it probably lost its methyltransferase activity.</text>
</comment>
<comment type="subcellular location">
    <subcellularLocation>
        <location evidence="1">Mitochondrion</location>
    </subcellularLocation>
</comment>
<name>A0A7S4AIE2_9STRA</name>
<keyword evidence="2" id="KW-0479">Metal-binding</keyword>
<dbReference type="InterPro" id="IPR052571">
    <property type="entry name" value="Mt_RNA_Methyltransferase"/>
</dbReference>
<feature type="region of interest" description="Disordered" evidence="8">
    <location>
        <begin position="122"/>
        <end position="147"/>
    </location>
</feature>
<feature type="compositionally biased region" description="Basic and acidic residues" evidence="8">
    <location>
        <begin position="122"/>
        <end position="133"/>
    </location>
</feature>
<keyword evidence="3" id="KW-0809">Transit peptide</keyword>
<evidence type="ECO:0000256" key="6">
    <source>
        <dbReference type="ARBA" id="ARBA00023128"/>
    </source>
</evidence>
<dbReference type="GO" id="GO:0006412">
    <property type="term" value="P:translation"/>
    <property type="evidence" value="ECO:0007669"/>
    <property type="project" value="InterPro"/>
</dbReference>
<organism evidence="9">
    <name type="scientific">Pseudo-nitzschia australis</name>
    <dbReference type="NCBI Taxonomy" id="44445"/>
    <lineage>
        <taxon>Eukaryota</taxon>
        <taxon>Sar</taxon>
        <taxon>Stramenopiles</taxon>
        <taxon>Ochrophyta</taxon>
        <taxon>Bacillariophyta</taxon>
        <taxon>Bacillariophyceae</taxon>
        <taxon>Bacillariophycidae</taxon>
        <taxon>Bacillariales</taxon>
        <taxon>Bacillariaceae</taxon>
        <taxon>Pseudo-nitzschia</taxon>
    </lineage>
</organism>
<feature type="compositionally biased region" description="Basic and acidic residues" evidence="8">
    <location>
        <begin position="581"/>
        <end position="593"/>
    </location>
</feature>
<feature type="compositionally biased region" description="Acidic residues" evidence="8">
    <location>
        <begin position="237"/>
        <end position="246"/>
    </location>
</feature>
<keyword evidence="6" id="KW-0496">Mitochondrion</keyword>
<keyword evidence="5" id="KW-0411">Iron-sulfur</keyword>
<evidence type="ECO:0000256" key="2">
    <source>
        <dbReference type="ARBA" id="ARBA00022723"/>
    </source>
</evidence>
<dbReference type="PANTHER" id="PTHR13184:SF5">
    <property type="entry name" value="METHYLTRANSFERASE-LIKE PROTEIN 17, MITOCHONDRIAL"/>
    <property type="match status" value="1"/>
</dbReference>
<dbReference type="InterPro" id="IPR015324">
    <property type="entry name" value="Ribosomal_Rsm22-like"/>
</dbReference>
<gene>
    <name evidence="9" type="ORF">PAUS00366_LOCUS9230</name>
</gene>
<dbReference type="GO" id="GO:0005763">
    <property type="term" value="C:mitochondrial small ribosomal subunit"/>
    <property type="evidence" value="ECO:0007669"/>
    <property type="project" value="TreeGrafter"/>
</dbReference>
<dbReference type="Gene3D" id="3.40.50.150">
    <property type="entry name" value="Vaccinia Virus protein VP39"/>
    <property type="match status" value="1"/>
</dbReference>
<feature type="compositionally biased region" description="Pro residues" evidence="8">
    <location>
        <begin position="404"/>
        <end position="416"/>
    </location>
</feature>
<evidence type="ECO:0000256" key="1">
    <source>
        <dbReference type="ARBA" id="ARBA00004173"/>
    </source>
</evidence>
<feature type="region of interest" description="Disordered" evidence="8">
    <location>
        <begin position="395"/>
        <end position="437"/>
    </location>
</feature>
<dbReference type="PANTHER" id="PTHR13184">
    <property type="entry name" value="37S RIBOSOMAL PROTEIN S22"/>
    <property type="match status" value="1"/>
</dbReference>
<evidence type="ECO:0000256" key="4">
    <source>
        <dbReference type="ARBA" id="ARBA00023004"/>
    </source>
</evidence>
<dbReference type="EMBL" id="HBIX01012371">
    <property type="protein sequence ID" value="CAE0716478.1"/>
    <property type="molecule type" value="Transcribed_RNA"/>
</dbReference>
<dbReference type="GO" id="GO:0051536">
    <property type="term" value="F:iron-sulfur cluster binding"/>
    <property type="evidence" value="ECO:0007669"/>
    <property type="project" value="UniProtKB-KW"/>
</dbReference>
<evidence type="ECO:0000256" key="5">
    <source>
        <dbReference type="ARBA" id="ARBA00023014"/>
    </source>
</evidence>
<dbReference type="Pfam" id="PF09243">
    <property type="entry name" value="Rsm22"/>
    <property type="match status" value="2"/>
</dbReference>
<dbReference type="AlphaFoldDB" id="A0A7S4AIE2"/>